<dbReference type="EMBL" id="CM037022">
    <property type="protein sequence ID" value="KAH7667519.1"/>
    <property type="molecule type" value="Genomic_DNA"/>
</dbReference>
<keyword evidence="2" id="KW-1185">Reference proteome</keyword>
<comment type="caution">
    <text evidence="1">The sequence shown here is derived from an EMBL/GenBank/DDBJ whole genome shotgun (WGS) entry which is preliminary data.</text>
</comment>
<accession>A0ACB7V2V4</accession>
<protein>
    <submittedName>
        <fullName evidence="1">LURP-one-related protein</fullName>
    </submittedName>
</protein>
<evidence type="ECO:0000313" key="2">
    <source>
        <dbReference type="Proteomes" id="UP000827976"/>
    </source>
</evidence>
<sequence length="226" mass="25411">MSTSLTEDMETSSGPIIGAQYCLPNQVDLAFTRKVAGVKHGSLAITDTNGDILFWIKISSNWTIKKKLIDANSRQPLISMKEKSWSLHEEWQVFRGDSTKKKDLLFRVRRSKVFQMHTELEVFLAANSREFAKCDFKIKGKYSKRSTMIYKGDSSTVLAQMSKEHKVEKVELDKNAFGVRINPNTDMAFIVALFIIVQQLSEQETAIRNEAIGSVIGEVVAAAITS</sequence>
<reference evidence="2" key="1">
    <citation type="journal article" date="2022" name="Nat. Commun.">
        <title>Chromosome evolution and the genetic basis of agronomically important traits in greater yam.</title>
        <authorList>
            <person name="Bredeson J.V."/>
            <person name="Lyons J.B."/>
            <person name="Oniyinde I.O."/>
            <person name="Okereke N.R."/>
            <person name="Kolade O."/>
            <person name="Nnabue I."/>
            <person name="Nwadili C.O."/>
            <person name="Hribova E."/>
            <person name="Parker M."/>
            <person name="Nwogha J."/>
            <person name="Shu S."/>
            <person name="Carlson J."/>
            <person name="Kariba R."/>
            <person name="Muthemba S."/>
            <person name="Knop K."/>
            <person name="Barton G.J."/>
            <person name="Sherwood A.V."/>
            <person name="Lopez-Montes A."/>
            <person name="Asiedu R."/>
            <person name="Jamnadass R."/>
            <person name="Muchugi A."/>
            <person name="Goodstein D."/>
            <person name="Egesi C.N."/>
            <person name="Featherston J."/>
            <person name="Asfaw A."/>
            <person name="Simpson G.G."/>
            <person name="Dolezel J."/>
            <person name="Hendre P.S."/>
            <person name="Van Deynze A."/>
            <person name="Kumar P.L."/>
            <person name="Obidiegwu J.E."/>
            <person name="Bhattacharjee R."/>
            <person name="Rokhsar D.S."/>
        </authorList>
    </citation>
    <scope>NUCLEOTIDE SEQUENCE [LARGE SCALE GENOMIC DNA]</scope>
    <source>
        <strain evidence="2">cv. TDa95/00328</strain>
    </source>
</reference>
<organism evidence="1 2">
    <name type="scientific">Dioscorea alata</name>
    <name type="common">Purple yam</name>
    <dbReference type="NCBI Taxonomy" id="55571"/>
    <lineage>
        <taxon>Eukaryota</taxon>
        <taxon>Viridiplantae</taxon>
        <taxon>Streptophyta</taxon>
        <taxon>Embryophyta</taxon>
        <taxon>Tracheophyta</taxon>
        <taxon>Spermatophyta</taxon>
        <taxon>Magnoliopsida</taxon>
        <taxon>Liliopsida</taxon>
        <taxon>Dioscoreales</taxon>
        <taxon>Dioscoreaceae</taxon>
        <taxon>Dioscorea</taxon>
    </lineage>
</organism>
<proteinExistence type="predicted"/>
<gene>
    <name evidence="1" type="ORF">IHE45_12G064100</name>
</gene>
<evidence type="ECO:0000313" key="1">
    <source>
        <dbReference type="EMBL" id="KAH7667519.1"/>
    </source>
</evidence>
<name>A0ACB7V2V4_DIOAL</name>
<dbReference type="Proteomes" id="UP000827976">
    <property type="component" value="Chromosome 12"/>
</dbReference>